<keyword evidence="9" id="KW-1185">Reference proteome</keyword>
<dbReference type="SUPFAM" id="SSF52540">
    <property type="entry name" value="P-loop containing nucleoside triphosphate hydrolases"/>
    <property type="match status" value="3"/>
</dbReference>
<feature type="domain" description="RING-type" evidence="7">
    <location>
        <begin position="1444"/>
        <end position="1493"/>
    </location>
</feature>
<dbReference type="CDD" id="cd15547">
    <property type="entry name" value="PHD_SHPRH"/>
    <property type="match status" value="1"/>
</dbReference>
<dbReference type="SMART" id="SM00184">
    <property type="entry name" value="RING"/>
    <property type="match status" value="1"/>
</dbReference>
<evidence type="ECO:0000256" key="4">
    <source>
        <dbReference type="ARBA" id="ARBA00022833"/>
    </source>
</evidence>
<dbReference type="Gene3D" id="3.40.50.300">
    <property type="entry name" value="P-loop containing nucleotide triphosphate hydrolases"/>
    <property type="match status" value="1"/>
</dbReference>
<dbReference type="SMART" id="SM00490">
    <property type="entry name" value="HELICc"/>
    <property type="match status" value="1"/>
</dbReference>
<keyword evidence="3" id="KW-0378">Hydrolase</keyword>
<dbReference type="PROSITE" id="PS51194">
    <property type="entry name" value="HELICASE_CTER"/>
    <property type="match status" value="1"/>
</dbReference>
<feature type="region of interest" description="Disordered" evidence="6">
    <location>
        <begin position="1704"/>
        <end position="1734"/>
    </location>
</feature>
<keyword evidence="1" id="KW-0479">Metal-binding</keyword>
<evidence type="ECO:0000256" key="1">
    <source>
        <dbReference type="ARBA" id="ARBA00022723"/>
    </source>
</evidence>
<dbReference type="Pfam" id="PF00176">
    <property type="entry name" value="SNF2-rel_dom"/>
    <property type="match status" value="1"/>
</dbReference>
<dbReference type="InterPro" id="IPR038718">
    <property type="entry name" value="SNF2-like_sf"/>
</dbReference>
<dbReference type="OrthoDB" id="423559at2759"/>
<dbReference type="GO" id="GO:0000209">
    <property type="term" value="P:protein polyubiquitination"/>
    <property type="evidence" value="ECO:0007669"/>
    <property type="project" value="TreeGrafter"/>
</dbReference>
<dbReference type="Gene3D" id="3.30.40.10">
    <property type="entry name" value="Zinc/RING finger domain, C3HC4 (zinc finger)"/>
    <property type="match status" value="1"/>
</dbReference>
<evidence type="ECO:0000256" key="5">
    <source>
        <dbReference type="PROSITE-ProRule" id="PRU00175"/>
    </source>
</evidence>
<dbReference type="InterPro" id="IPR027417">
    <property type="entry name" value="P-loop_NTPase"/>
</dbReference>
<dbReference type="FunFam" id="3.40.50.10810:FF:000013">
    <property type="entry name" value="E3 ubiquitin-protein ligase SHPRH isoform X2"/>
    <property type="match status" value="1"/>
</dbReference>
<organism evidence="9 10">
    <name type="scientific">Biomphalaria glabrata</name>
    <name type="common">Bloodfluke planorb</name>
    <name type="synonym">Freshwater snail</name>
    <dbReference type="NCBI Taxonomy" id="6526"/>
    <lineage>
        <taxon>Eukaryota</taxon>
        <taxon>Metazoa</taxon>
        <taxon>Spiralia</taxon>
        <taxon>Lophotrochozoa</taxon>
        <taxon>Mollusca</taxon>
        <taxon>Gastropoda</taxon>
        <taxon>Heterobranchia</taxon>
        <taxon>Euthyneura</taxon>
        <taxon>Panpulmonata</taxon>
        <taxon>Hygrophila</taxon>
        <taxon>Lymnaeoidea</taxon>
        <taxon>Planorbidae</taxon>
        <taxon>Biomphalaria</taxon>
    </lineage>
</organism>
<dbReference type="GeneID" id="106050222"/>
<evidence type="ECO:0000313" key="10">
    <source>
        <dbReference type="RefSeq" id="XP_055888551.1"/>
    </source>
</evidence>
<proteinExistence type="predicted"/>
<dbReference type="InterPro" id="IPR001650">
    <property type="entry name" value="Helicase_C-like"/>
</dbReference>
<dbReference type="InterPro" id="IPR048686">
    <property type="entry name" value="SHPRH_helical_1st"/>
</dbReference>
<dbReference type="Pfam" id="PF00271">
    <property type="entry name" value="Helicase_C"/>
    <property type="match status" value="1"/>
</dbReference>
<dbReference type="InterPro" id="IPR052583">
    <property type="entry name" value="ATP-helicase/E3_Ub-Ligase"/>
</dbReference>
<dbReference type="GO" id="GO:0016787">
    <property type="term" value="F:hydrolase activity"/>
    <property type="evidence" value="ECO:0007669"/>
    <property type="project" value="UniProtKB-KW"/>
</dbReference>
<dbReference type="Pfam" id="PF21325">
    <property type="entry name" value="SHPRH_helical-1st"/>
    <property type="match status" value="1"/>
</dbReference>
<evidence type="ECO:0000259" key="8">
    <source>
        <dbReference type="PROSITE" id="PS51194"/>
    </source>
</evidence>
<feature type="domain" description="Helicase C-terminal" evidence="8">
    <location>
        <begin position="1524"/>
        <end position="1682"/>
    </location>
</feature>
<dbReference type="InterPro" id="IPR011011">
    <property type="entry name" value="Znf_FYVE_PHD"/>
</dbReference>
<name>A0A9W3AMU1_BIOGL</name>
<dbReference type="GO" id="GO:0006974">
    <property type="term" value="P:DNA damage response"/>
    <property type="evidence" value="ECO:0007669"/>
    <property type="project" value="TreeGrafter"/>
</dbReference>
<accession>A0A9W3AMU1</accession>
<dbReference type="PROSITE" id="PS00518">
    <property type="entry name" value="ZF_RING_1"/>
    <property type="match status" value="1"/>
</dbReference>
<dbReference type="SUPFAM" id="SSF57903">
    <property type="entry name" value="FYVE/PHD zinc finger"/>
    <property type="match status" value="1"/>
</dbReference>
<dbReference type="GO" id="GO:0061630">
    <property type="term" value="F:ubiquitin protein ligase activity"/>
    <property type="evidence" value="ECO:0007669"/>
    <property type="project" value="TreeGrafter"/>
</dbReference>
<dbReference type="InterPro" id="IPR049730">
    <property type="entry name" value="SNF2/RAD54-like_C"/>
</dbReference>
<feature type="region of interest" description="Disordered" evidence="6">
    <location>
        <begin position="397"/>
        <end position="420"/>
    </location>
</feature>
<dbReference type="PROSITE" id="PS50089">
    <property type="entry name" value="ZF_RING_2"/>
    <property type="match status" value="1"/>
</dbReference>
<dbReference type="PANTHER" id="PTHR45865">
    <property type="entry name" value="E3 UBIQUITIN-PROTEIN LIGASE SHPRH FAMILY MEMBER"/>
    <property type="match status" value="1"/>
</dbReference>
<dbReference type="SMART" id="SM00487">
    <property type="entry name" value="DEXDc"/>
    <property type="match status" value="1"/>
</dbReference>
<keyword evidence="4" id="KW-0862">Zinc</keyword>
<dbReference type="InterPro" id="IPR048695">
    <property type="entry name" value="SHPRH_helical_2nd"/>
</dbReference>
<dbReference type="CDD" id="cd18070">
    <property type="entry name" value="DEXQc_SHPRH"/>
    <property type="match status" value="1"/>
</dbReference>
<dbReference type="Proteomes" id="UP001165740">
    <property type="component" value="Chromosome 6"/>
</dbReference>
<dbReference type="GO" id="GO:0005524">
    <property type="term" value="F:ATP binding"/>
    <property type="evidence" value="ECO:0007669"/>
    <property type="project" value="InterPro"/>
</dbReference>
<dbReference type="InterPro" id="IPR000330">
    <property type="entry name" value="SNF2_N"/>
</dbReference>
<dbReference type="InterPro" id="IPR017907">
    <property type="entry name" value="Znf_RING_CS"/>
</dbReference>
<evidence type="ECO:0000256" key="3">
    <source>
        <dbReference type="ARBA" id="ARBA00022801"/>
    </source>
</evidence>
<dbReference type="OMA" id="FIIPEIM"/>
<evidence type="ECO:0000256" key="6">
    <source>
        <dbReference type="SAM" id="MobiDB-lite"/>
    </source>
</evidence>
<dbReference type="CDD" id="cd18793">
    <property type="entry name" value="SF2_C_SNF"/>
    <property type="match status" value="1"/>
</dbReference>
<gene>
    <name evidence="10" type="primary">LOC106050222</name>
</gene>
<dbReference type="SUPFAM" id="SSF57850">
    <property type="entry name" value="RING/U-box"/>
    <property type="match status" value="1"/>
</dbReference>
<reference evidence="10" key="1">
    <citation type="submission" date="2025-08" db="UniProtKB">
        <authorList>
            <consortium name="RefSeq"/>
        </authorList>
    </citation>
    <scope>IDENTIFICATION</scope>
</reference>
<evidence type="ECO:0000313" key="9">
    <source>
        <dbReference type="Proteomes" id="UP001165740"/>
    </source>
</evidence>
<sequence length="1734" mass="196478">MGKRKQNAPKFADKVKRQQLQWNMTDQMTSSNSFICDDDSLLQENVSGHSVSGACLATQQDDSNNVTNGTSLHALCVETFYQNLASCHSTLPIQQYDPCETDTNPKQLKFGQFRVQLLSRPNLAPLPDSLPEFTICWLYIGSQDNSMLYFEAEETNEPAVQQKKSKSRQSKFGVFWFVSLSVPVDVLTNLKHKAFVLKCSKFDSTLKEFNVDIFGTDSIIIKLSHPSESFRLKTPQLAVQKLMSHFFNISSPFSYEGIERSTGHDFFKLYESVMHLHKEKLSNDPSWLEEVSRVHHDCLKPTLRYYQKQSVAWMLRQEQRSQQNVQDTNDLHPLYCEVTLDGSTKLYYNKYGGSLIKDRPKAISSLPGGILADEMGLGKTVEVLCCMLLNSKPNVSLPDPLPVIEDSPSSSDENTRSPSHISLSETVISDAAAENSGDSQQTIITCQNSVDSACVAHEPVLSKPSSHIGDNGESKLSSNIIQTLDIHESQVFTVKDETLFLNSKETVDLTVNTDNETQSGNLLESYSSEDCVDEPSKEEVVHEQSTVQTDKFINCNLFVGSSETQNYNIKINVSSELLPGGATEENGNKSRVISLKSFNPALVNNVNANESTNQVSLLRLALTSQAPTAGNDTLIQQKEKKKRKGYVEYVPVTDEDLSFFSTKPMAQKQFFECNCGQLDNEEETRKKGLHAVKCNLCGMSQHAECMNYDLHDPYRGEYLCPHCHALHTTIESGATLIVSPYSICHQWIEEIHKHIKEKTIRVFIYTGVSKLGYIQPQTLAQQDIVITTYDVLRKELDYVNLPHTNSETGRRFRHPKRFLATPSPLVAVEWWRICLDEAQMVECVTTKTAEMALKLKAVNRWCVTGTPLMRSVEDIYGLLLFLGVDPLMVHQWFRLLLWEPFCHGFQHPMHEALQKILWRTAKKDVIDQIDLPMQTEEINWLTFSPVEEHFYRRQYEIYLRNAYTYRSRAQRIQDHSIKLHSLDRKTINELLNPLFRLRQACCHPQIVRGEFLPLNKAMMTMDELLEHMTKKVKTECEEAHRQIVGSINGLAGLAILKGKLDVAVSKYRDVLRSVEEHKDQFRTDDLQQLHAMHNLAEVLDKKPEGVSPTLRDDTLRIQCTALIEKYMSKTKVNVTSSKEALDNVQLSLHDIKTKLQALDGDWWADIVDMTTQRGIETELICKVKDDLLRTSTSEGTIVDSFFTAKGLMYVIDSHLQSLTKAHKGLTSALEQLAKDSSQELVQQAAACCLRPVNEASKTCPFCVVDELFNEYESKLYLFVERGVTVSGDDNAMAYLVSTKRQGTWADSEGERALKSIHSFYRLHFETDIDIQEAANLQFKHLDTLKKEFKCLRSLWMSHREMISATDECDMAIERLRLRSNNEPETVTKIQNVIEEKDIFTHELKLSSDEIVAREELKKKQGQLIYLMNLAKKNQNGEESNPDTCPVCQFGLGFEWSVLLCGHCFCLRCIRTLIDRNLIGGHLMDRRLKCPLCRHLTPVRDISYVTTRKTEKVNVKGSHSTKVQAVLECLIKIREQDPTAKSLVFSVWVSVLDILAAALAENKILYKSLHDLNYFQRNLSAFKTEESIQVLLLPLHSGANGLNLVEANHVLLVEPELNLEEEAQAISRIYRIGQTRQTKIHRFLVRGTIEEKIFHMVKSLRESSSEPGREDIELTVGHITSLLQQPGPEDEDDIEIEAGSSYMNNLAEGLVPELSGSTEDSSSDHNIAAGSSSST</sequence>
<dbReference type="InterPro" id="IPR013083">
    <property type="entry name" value="Znf_RING/FYVE/PHD"/>
</dbReference>
<dbReference type="Gene3D" id="3.40.50.10810">
    <property type="entry name" value="Tandem AAA-ATPase domain"/>
    <property type="match status" value="2"/>
</dbReference>
<keyword evidence="2 5" id="KW-0863">Zinc-finger</keyword>
<dbReference type="InterPro" id="IPR014001">
    <property type="entry name" value="Helicase_ATP-bd"/>
</dbReference>
<dbReference type="Pfam" id="PF21324">
    <property type="entry name" value="SHPRH_helical-2nd"/>
    <property type="match status" value="1"/>
</dbReference>
<dbReference type="CDD" id="cd16569">
    <property type="entry name" value="RING-HC_SHPRH-like"/>
    <property type="match status" value="1"/>
</dbReference>
<evidence type="ECO:0000256" key="2">
    <source>
        <dbReference type="ARBA" id="ARBA00022771"/>
    </source>
</evidence>
<protein>
    <submittedName>
        <fullName evidence="10">E3 ubiquitin-protein ligase SHPRH-like</fullName>
    </submittedName>
</protein>
<dbReference type="InterPro" id="IPR001841">
    <property type="entry name" value="Znf_RING"/>
</dbReference>
<dbReference type="GO" id="GO:0008270">
    <property type="term" value="F:zinc ion binding"/>
    <property type="evidence" value="ECO:0007669"/>
    <property type="project" value="UniProtKB-KW"/>
</dbReference>
<feature type="compositionally biased region" description="Polar residues" evidence="6">
    <location>
        <begin position="407"/>
        <end position="420"/>
    </location>
</feature>
<evidence type="ECO:0000259" key="7">
    <source>
        <dbReference type="PROSITE" id="PS50089"/>
    </source>
</evidence>
<dbReference type="GO" id="GO:0005634">
    <property type="term" value="C:nucleus"/>
    <property type="evidence" value="ECO:0007669"/>
    <property type="project" value="TreeGrafter"/>
</dbReference>
<dbReference type="RefSeq" id="XP_055888551.1">
    <property type="nucleotide sequence ID" value="XM_056032576.1"/>
</dbReference>
<dbReference type="PANTHER" id="PTHR45865:SF1">
    <property type="entry name" value="E3 UBIQUITIN-PROTEIN LIGASE SHPRH"/>
    <property type="match status" value="1"/>
</dbReference>